<evidence type="ECO:0000313" key="2">
    <source>
        <dbReference type="EMBL" id="KAF2001054.1"/>
    </source>
</evidence>
<feature type="signal peptide" evidence="1">
    <location>
        <begin position="1"/>
        <end position="18"/>
    </location>
</feature>
<reference evidence="2" key="1">
    <citation type="journal article" date="2020" name="Stud. Mycol.">
        <title>101 Dothideomycetes genomes: a test case for predicting lifestyles and emergence of pathogens.</title>
        <authorList>
            <person name="Haridas S."/>
            <person name="Albert R."/>
            <person name="Binder M."/>
            <person name="Bloem J."/>
            <person name="Labutti K."/>
            <person name="Salamov A."/>
            <person name="Andreopoulos B."/>
            <person name="Baker S."/>
            <person name="Barry K."/>
            <person name="Bills G."/>
            <person name="Bluhm B."/>
            <person name="Cannon C."/>
            <person name="Castanera R."/>
            <person name="Culley D."/>
            <person name="Daum C."/>
            <person name="Ezra D."/>
            <person name="Gonzalez J."/>
            <person name="Henrissat B."/>
            <person name="Kuo A."/>
            <person name="Liang C."/>
            <person name="Lipzen A."/>
            <person name="Lutzoni F."/>
            <person name="Magnuson J."/>
            <person name="Mondo S."/>
            <person name="Nolan M."/>
            <person name="Ohm R."/>
            <person name="Pangilinan J."/>
            <person name="Park H.-J."/>
            <person name="Ramirez L."/>
            <person name="Alfaro M."/>
            <person name="Sun H."/>
            <person name="Tritt A."/>
            <person name="Yoshinaga Y."/>
            <person name="Zwiers L.-H."/>
            <person name="Turgeon B."/>
            <person name="Goodwin S."/>
            <person name="Spatafora J."/>
            <person name="Crous P."/>
            <person name="Grigoriev I."/>
        </authorList>
    </citation>
    <scope>NUCLEOTIDE SEQUENCE</scope>
    <source>
        <strain evidence="2">CBS 123094</strain>
    </source>
</reference>
<sequence length="131" mass="14354">MKLSLIITTIASTVLVLAATPHQNRGLEDIGCSREPMGNLLLSCHNSDQCEACETPGDMDCPPDQESFCDIIPCCVGDLCNEGCCGDECCDANDCDEDCCIDTFRTKKGFKDEDLENRGLRLVEIYASEKF</sequence>
<evidence type="ECO:0000256" key="1">
    <source>
        <dbReference type="SAM" id="SignalP"/>
    </source>
</evidence>
<proteinExistence type="predicted"/>
<accession>A0A6A5WJD5</accession>
<protein>
    <submittedName>
        <fullName evidence="2">Uncharacterized protein</fullName>
    </submittedName>
</protein>
<dbReference type="Proteomes" id="UP000799779">
    <property type="component" value="Unassembled WGS sequence"/>
</dbReference>
<gene>
    <name evidence="2" type="ORF">P154DRAFT_575434</name>
</gene>
<feature type="chain" id="PRO_5025332594" evidence="1">
    <location>
        <begin position="19"/>
        <end position="131"/>
    </location>
</feature>
<organism evidence="2 3">
    <name type="scientific">Amniculicola lignicola CBS 123094</name>
    <dbReference type="NCBI Taxonomy" id="1392246"/>
    <lineage>
        <taxon>Eukaryota</taxon>
        <taxon>Fungi</taxon>
        <taxon>Dikarya</taxon>
        <taxon>Ascomycota</taxon>
        <taxon>Pezizomycotina</taxon>
        <taxon>Dothideomycetes</taxon>
        <taxon>Pleosporomycetidae</taxon>
        <taxon>Pleosporales</taxon>
        <taxon>Amniculicolaceae</taxon>
        <taxon>Amniculicola</taxon>
    </lineage>
</organism>
<keyword evidence="1" id="KW-0732">Signal</keyword>
<evidence type="ECO:0000313" key="3">
    <source>
        <dbReference type="Proteomes" id="UP000799779"/>
    </source>
</evidence>
<dbReference type="AlphaFoldDB" id="A0A6A5WJD5"/>
<dbReference type="EMBL" id="ML977585">
    <property type="protein sequence ID" value="KAF2001054.1"/>
    <property type="molecule type" value="Genomic_DNA"/>
</dbReference>
<keyword evidence="3" id="KW-1185">Reference proteome</keyword>
<name>A0A6A5WJD5_9PLEO</name>